<comment type="caution">
    <text evidence="3">The sequence shown here is derived from an EMBL/GenBank/DDBJ whole genome shotgun (WGS) entry which is preliminary data.</text>
</comment>
<dbReference type="Gene3D" id="3.40.50.880">
    <property type="match status" value="1"/>
</dbReference>
<keyword evidence="1" id="KW-0732">Signal</keyword>
<keyword evidence="4" id="KW-1185">Reference proteome</keyword>
<evidence type="ECO:0000313" key="3">
    <source>
        <dbReference type="EMBL" id="NVE93637.1"/>
    </source>
</evidence>
<name>A0A850H3B0_9SPHN</name>
<dbReference type="InterPro" id="IPR029010">
    <property type="entry name" value="ThuA-like"/>
</dbReference>
<evidence type="ECO:0000256" key="1">
    <source>
        <dbReference type="SAM" id="SignalP"/>
    </source>
</evidence>
<feature type="signal peptide" evidence="1">
    <location>
        <begin position="1"/>
        <end position="22"/>
    </location>
</feature>
<protein>
    <submittedName>
        <fullName evidence="3">ThuA domain-containing protein</fullName>
    </submittedName>
</protein>
<evidence type="ECO:0000313" key="4">
    <source>
        <dbReference type="Proteomes" id="UP000546031"/>
    </source>
</evidence>
<feature type="domain" description="ThuA-like" evidence="2">
    <location>
        <begin position="49"/>
        <end position="279"/>
    </location>
</feature>
<dbReference type="EMBL" id="JABWTA010000001">
    <property type="protein sequence ID" value="NVE93637.1"/>
    <property type="molecule type" value="Genomic_DNA"/>
</dbReference>
<proteinExistence type="predicted"/>
<reference evidence="3 4" key="1">
    <citation type="submission" date="2020-06" db="EMBL/GenBank/DDBJ databases">
        <title>Altererythrobacter lutimaris sp. nov., a marine bacterium isolated from a tidal flat.</title>
        <authorList>
            <person name="Kim D."/>
            <person name="Yoo Y."/>
            <person name="Kim J.-J."/>
        </authorList>
    </citation>
    <scope>NUCLEOTIDE SEQUENCE [LARGE SCALE GENOMIC DNA]</scope>
    <source>
        <strain evidence="3 4">JGD-16</strain>
    </source>
</reference>
<dbReference type="CDD" id="cd03143">
    <property type="entry name" value="A4_beta-galactosidase_middle_domain"/>
    <property type="match status" value="1"/>
</dbReference>
<dbReference type="Pfam" id="PF06283">
    <property type="entry name" value="ThuA"/>
    <property type="match status" value="1"/>
</dbReference>
<dbReference type="PANTHER" id="PTHR40469:SF2">
    <property type="entry name" value="GALACTOSE-BINDING DOMAIN-LIKE SUPERFAMILY PROTEIN"/>
    <property type="match status" value="1"/>
</dbReference>
<organism evidence="3 4">
    <name type="scientific">Altererythrobacter lutimaris</name>
    <dbReference type="NCBI Taxonomy" id="2743979"/>
    <lineage>
        <taxon>Bacteria</taxon>
        <taxon>Pseudomonadati</taxon>
        <taxon>Pseudomonadota</taxon>
        <taxon>Alphaproteobacteria</taxon>
        <taxon>Sphingomonadales</taxon>
        <taxon>Erythrobacteraceae</taxon>
        <taxon>Altererythrobacter</taxon>
    </lineage>
</organism>
<dbReference type="RefSeq" id="WP_176271992.1">
    <property type="nucleotide sequence ID" value="NZ_JABWTA010000001.1"/>
</dbReference>
<dbReference type="AlphaFoldDB" id="A0A850H3B0"/>
<feature type="chain" id="PRO_5032749828" evidence="1">
    <location>
        <begin position="23"/>
        <end position="289"/>
    </location>
</feature>
<evidence type="ECO:0000259" key="2">
    <source>
        <dbReference type="Pfam" id="PF06283"/>
    </source>
</evidence>
<accession>A0A850H3B0</accession>
<dbReference type="Proteomes" id="UP000546031">
    <property type="component" value="Unassembled WGS sequence"/>
</dbReference>
<gene>
    <name evidence="3" type="ORF">HUO12_01865</name>
</gene>
<dbReference type="SUPFAM" id="SSF52317">
    <property type="entry name" value="Class I glutamine amidotransferase-like"/>
    <property type="match status" value="1"/>
</dbReference>
<sequence length="289" mass="32585">MFKPAFLIAAVTGLCAPLLNLATSAPIDPPVTYDTERPEITQWMRHPAILVFSKTRGWRHNEGIAGADLFFVELAEASNMGVFTTVNGAVFNHEQLSRFEVVVFNNMTGDTLSPEQEKVFQSWLEDGGSLIALHGSGAASHTDWPWYDDRVIGPEFIGHPQDPQFQEARVVNLTPDHPILAGLPADWIKEDEWYSFNRLELLAGATPLLGLDESTYIPELRRESGTVDLRMGEEPQDHPVAWVRCIGNGRTIYSALGHHPRSYQNEHYRKFLINAFEWVRRRGEDATEC</sequence>
<dbReference type="PANTHER" id="PTHR40469">
    <property type="entry name" value="SECRETED GLYCOSYL HYDROLASE"/>
    <property type="match status" value="1"/>
</dbReference>
<dbReference type="InterPro" id="IPR029062">
    <property type="entry name" value="Class_I_gatase-like"/>
</dbReference>